<dbReference type="Pfam" id="PF00089">
    <property type="entry name" value="Trypsin"/>
    <property type="match status" value="1"/>
</dbReference>
<dbReference type="InterPro" id="IPR009003">
    <property type="entry name" value="Peptidase_S1_PA"/>
</dbReference>
<evidence type="ECO:0000256" key="7">
    <source>
        <dbReference type="SAM" id="Phobius"/>
    </source>
</evidence>
<feature type="compositionally biased region" description="Polar residues" evidence="6">
    <location>
        <begin position="519"/>
        <end position="528"/>
    </location>
</feature>
<dbReference type="SMART" id="SM00020">
    <property type="entry name" value="Tryp_SPc"/>
    <property type="match status" value="1"/>
</dbReference>
<keyword evidence="7" id="KW-0812">Transmembrane</keyword>
<name>A0AAN9Y3C8_9HEMI</name>
<dbReference type="FunFam" id="2.40.10.10:FF:000006">
    <property type="entry name" value="Serine proteinase stubble"/>
    <property type="match status" value="1"/>
</dbReference>
<keyword evidence="3 5" id="KW-0720">Serine protease</keyword>
<dbReference type="CDD" id="cd00190">
    <property type="entry name" value="Tryp_SPc"/>
    <property type="match status" value="1"/>
</dbReference>
<reference evidence="9 10" key="1">
    <citation type="submission" date="2024-03" db="EMBL/GenBank/DDBJ databases">
        <title>Adaptation during the transition from Ophiocordyceps entomopathogen to insect associate is accompanied by gene loss and intensified selection.</title>
        <authorList>
            <person name="Ward C.M."/>
            <person name="Onetto C.A."/>
            <person name="Borneman A.R."/>
        </authorList>
    </citation>
    <scope>NUCLEOTIDE SEQUENCE [LARGE SCALE GENOMIC DNA]</scope>
    <source>
        <strain evidence="9">AWRI1</strain>
        <tissue evidence="9">Single Adult Female</tissue>
    </source>
</reference>
<feature type="compositionally biased region" description="Low complexity" evidence="6">
    <location>
        <begin position="618"/>
        <end position="627"/>
    </location>
</feature>
<evidence type="ECO:0000259" key="8">
    <source>
        <dbReference type="PROSITE" id="PS50240"/>
    </source>
</evidence>
<evidence type="ECO:0000256" key="1">
    <source>
        <dbReference type="ARBA" id="ARBA00022670"/>
    </source>
</evidence>
<feature type="region of interest" description="Disordered" evidence="6">
    <location>
        <begin position="1"/>
        <end position="31"/>
    </location>
</feature>
<keyword evidence="7" id="KW-0472">Membrane</keyword>
<evidence type="ECO:0000256" key="5">
    <source>
        <dbReference type="RuleBase" id="RU363034"/>
    </source>
</evidence>
<feature type="compositionally biased region" description="Basic and acidic residues" evidence="6">
    <location>
        <begin position="635"/>
        <end position="652"/>
    </location>
</feature>
<feature type="compositionally biased region" description="Low complexity" evidence="6">
    <location>
        <begin position="473"/>
        <end position="491"/>
    </location>
</feature>
<dbReference type="Proteomes" id="UP001367676">
    <property type="component" value="Unassembled WGS sequence"/>
</dbReference>
<feature type="compositionally biased region" description="Low complexity" evidence="6">
    <location>
        <begin position="549"/>
        <end position="582"/>
    </location>
</feature>
<proteinExistence type="predicted"/>
<feature type="region of interest" description="Disordered" evidence="6">
    <location>
        <begin position="602"/>
        <end position="659"/>
    </location>
</feature>
<feature type="compositionally biased region" description="Low complexity" evidence="6">
    <location>
        <begin position="529"/>
        <end position="539"/>
    </location>
</feature>
<dbReference type="InterPro" id="IPR001314">
    <property type="entry name" value="Peptidase_S1A"/>
</dbReference>
<dbReference type="InterPro" id="IPR018114">
    <property type="entry name" value="TRYPSIN_HIS"/>
</dbReference>
<protein>
    <recommendedName>
        <fullName evidence="8">Peptidase S1 domain-containing protein</fullName>
    </recommendedName>
</protein>
<feature type="compositionally biased region" description="Low complexity" evidence="6">
    <location>
        <begin position="501"/>
        <end position="518"/>
    </location>
</feature>
<keyword evidence="10" id="KW-1185">Reference proteome</keyword>
<evidence type="ECO:0000313" key="10">
    <source>
        <dbReference type="Proteomes" id="UP001367676"/>
    </source>
</evidence>
<dbReference type="EMBL" id="JBBCAQ010000033">
    <property type="protein sequence ID" value="KAK7582731.1"/>
    <property type="molecule type" value="Genomic_DNA"/>
</dbReference>
<gene>
    <name evidence="9" type="ORF">V9T40_014176</name>
</gene>
<dbReference type="InterPro" id="IPR001254">
    <property type="entry name" value="Trypsin_dom"/>
</dbReference>
<keyword evidence="7" id="KW-1133">Transmembrane helix</keyword>
<dbReference type="Gene3D" id="2.40.10.10">
    <property type="entry name" value="Trypsin-like serine proteases"/>
    <property type="match status" value="1"/>
</dbReference>
<dbReference type="PROSITE" id="PS00135">
    <property type="entry name" value="TRYPSIN_SER"/>
    <property type="match status" value="1"/>
</dbReference>
<organism evidence="9 10">
    <name type="scientific">Parthenolecanium corni</name>
    <dbReference type="NCBI Taxonomy" id="536013"/>
    <lineage>
        <taxon>Eukaryota</taxon>
        <taxon>Metazoa</taxon>
        <taxon>Ecdysozoa</taxon>
        <taxon>Arthropoda</taxon>
        <taxon>Hexapoda</taxon>
        <taxon>Insecta</taxon>
        <taxon>Pterygota</taxon>
        <taxon>Neoptera</taxon>
        <taxon>Paraneoptera</taxon>
        <taxon>Hemiptera</taxon>
        <taxon>Sternorrhyncha</taxon>
        <taxon>Coccoidea</taxon>
        <taxon>Coccidae</taxon>
        <taxon>Parthenolecanium</taxon>
    </lineage>
</organism>
<keyword evidence="4" id="KW-1015">Disulfide bond</keyword>
<dbReference type="InterPro" id="IPR033116">
    <property type="entry name" value="TRYPSIN_SER"/>
</dbReference>
<dbReference type="PRINTS" id="PR00722">
    <property type="entry name" value="CHYMOTRYPSIN"/>
</dbReference>
<feature type="compositionally biased region" description="Basic residues" evidence="6">
    <location>
        <begin position="1"/>
        <end position="16"/>
    </location>
</feature>
<evidence type="ECO:0000256" key="3">
    <source>
        <dbReference type="ARBA" id="ARBA00022825"/>
    </source>
</evidence>
<accession>A0AAN9Y3C8</accession>
<feature type="compositionally biased region" description="Polar residues" evidence="6">
    <location>
        <begin position="448"/>
        <end position="465"/>
    </location>
</feature>
<dbReference type="PANTHER" id="PTHR24252:SF10">
    <property type="entry name" value="SERINE PROTEASE 56"/>
    <property type="match status" value="1"/>
</dbReference>
<dbReference type="PROSITE" id="PS50240">
    <property type="entry name" value="TRYPSIN_DOM"/>
    <property type="match status" value="1"/>
</dbReference>
<evidence type="ECO:0000256" key="2">
    <source>
        <dbReference type="ARBA" id="ARBA00022801"/>
    </source>
</evidence>
<feature type="compositionally biased region" description="Polar residues" evidence="6">
    <location>
        <begin position="407"/>
        <end position="424"/>
    </location>
</feature>
<dbReference type="PANTHER" id="PTHR24252">
    <property type="entry name" value="ACROSIN-RELATED"/>
    <property type="match status" value="1"/>
</dbReference>
<feature type="region of interest" description="Disordered" evidence="6">
    <location>
        <begin position="349"/>
        <end position="582"/>
    </location>
</feature>
<dbReference type="PROSITE" id="PS00134">
    <property type="entry name" value="TRYPSIN_HIS"/>
    <property type="match status" value="1"/>
</dbReference>
<feature type="compositionally biased region" description="Low complexity" evidence="6">
    <location>
        <begin position="381"/>
        <end position="393"/>
    </location>
</feature>
<dbReference type="GO" id="GO:0006508">
    <property type="term" value="P:proteolysis"/>
    <property type="evidence" value="ECO:0007669"/>
    <property type="project" value="UniProtKB-KW"/>
</dbReference>
<dbReference type="AlphaFoldDB" id="A0AAN9Y3C8"/>
<keyword evidence="1 5" id="KW-0645">Protease</keyword>
<comment type="caution">
    <text evidence="9">The sequence shown here is derived from an EMBL/GenBank/DDBJ whole genome shotgun (WGS) entry which is preliminary data.</text>
</comment>
<keyword evidence="2 5" id="KW-0378">Hydrolase</keyword>
<feature type="domain" description="Peptidase S1" evidence="8">
    <location>
        <begin position="747"/>
        <end position="988"/>
    </location>
</feature>
<dbReference type="InterPro" id="IPR043504">
    <property type="entry name" value="Peptidase_S1_PA_chymotrypsin"/>
</dbReference>
<evidence type="ECO:0000313" key="9">
    <source>
        <dbReference type="EMBL" id="KAK7582731.1"/>
    </source>
</evidence>
<feature type="transmembrane region" description="Helical" evidence="7">
    <location>
        <begin position="58"/>
        <end position="77"/>
    </location>
</feature>
<feature type="compositionally biased region" description="Low complexity" evidence="6">
    <location>
        <begin position="360"/>
        <end position="371"/>
    </location>
</feature>
<evidence type="ECO:0000256" key="4">
    <source>
        <dbReference type="ARBA" id="ARBA00023157"/>
    </source>
</evidence>
<dbReference type="SUPFAM" id="SSF50494">
    <property type="entry name" value="Trypsin-like serine proteases"/>
    <property type="match status" value="1"/>
</dbReference>
<evidence type="ECO:0000256" key="6">
    <source>
        <dbReference type="SAM" id="MobiDB-lite"/>
    </source>
</evidence>
<dbReference type="GO" id="GO:0004252">
    <property type="term" value="F:serine-type endopeptidase activity"/>
    <property type="evidence" value="ECO:0007669"/>
    <property type="project" value="InterPro"/>
</dbReference>
<sequence length="989" mass="107417">MWVGGRRRRRRRHRIPPHHDSSPPSYSCNPAEVDRVQTMSTTTIRRTSTRNHHTSPKYWILLASSAFFALITQNMAIDSEMMLPTWRAQHSAAGDVCGCGRTPEGTRTATESRRADCFEVCTRKKREAHSFSSPLPPRPVYNPVTCPNYQECVDLHSSNPSPTLSMARNIRHLPCVSRRTGETGLCMFAYSCAKANGTHLGTCIDRFYFGSCCKLSPNSDPEVAEPLNSNFLNKEDITSSTKRPAFLPDFSAISSTYPSTSGLPSSLADLFTSSTTFIKTTGSSSSASGSSSTMKPTSVHTISSLSFETIPITSRTPLVNVTLSQSYSTPLSHVTTSPLIYSTTLSTVFQGSSPRPAGVSSTTTGYSKTPTKPTPKPNKTKPPVAGKPGSTKPKPTKLPPKPGTAASSTSFPNRNTSFTTPTGLSSSSSSSRPTYVADTTVPTRLPSRPSTQNVPTPITLFTSSKRPSKPTKAPSTVVYTTTTSAPPSSYVKIPVSTVGQSKPTTSSPSTISSHYPSSNTDDLYSRINTTSSSSTSVSTERPLRPWQTSSIVSWTSATPSSSQSPSSSSTYTTSASSTASQPSLVTWTTIEEIPAVILPDRTKPTSMVKPSGKPPVTKPTFFPTFSKLNSTTEKVTSRPDLFKPASKPEAEYPTRVPTTSPSWVEVSVTTHAPTASVPSTSSESPEDITVNVISHTTAKPSTSITIPVSSPLPLQTTSSPSIDPSEVVNMSDYRDVCGRRLFPTARIVGGEKATFGKWPWQISLRQWRTSTYLHKCGAALFNENWAVTAAHCVENVSPSDLLLRLGEHDLAVEDEPYGYQERRVPFVASHPQFDPRTFEYDLALLRFDEPVKFQPNIIPICVPEDDTNFVGSDAFVTGWGRLYEDGPLPSVLQEVSVPVINNSVCENMYQAAGYIEHIPNIFICAGWKKGGFDSCEGDSGGPMVIQRPDKRWLLAGIISWGIGCAEPNQPGVYTRISEFRDWINQILQY</sequence>